<evidence type="ECO:0000256" key="3">
    <source>
        <dbReference type="ARBA" id="ARBA00012321"/>
    </source>
</evidence>
<dbReference type="CDD" id="cd04725">
    <property type="entry name" value="OMP_decarboxylase_like"/>
    <property type="match status" value="1"/>
</dbReference>
<dbReference type="InterPro" id="IPR011060">
    <property type="entry name" value="RibuloseP-bd_barrel"/>
</dbReference>
<evidence type="ECO:0000259" key="13">
    <source>
        <dbReference type="SMART" id="SM00934"/>
    </source>
</evidence>
<comment type="caution">
    <text evidence="14">The sequence shown here is derived from an EMBL/GenBank/DDBJ whole genome shotgun (WGS) entry which is preliminary data.</text>
</comment>
<accession>A0A9P5H205</accession>
<feature type="binding site" evidence="11">
    <location>
        <position position="340"/>
    </location>
    <ligand>
        <name>substrate</name>
    </ligand>
</feature>
<evidence type="ECO:0000256" key="10">
    <source>
        <dbReference type="PIRSR" id="PIRSR614732-1"/>
    </source>
</evidence>
<feature type="binding site" evidence="11">
    <location>
        <position position="319"/>
    </location>
    <ligand>
        <name>substrate</name>
    </ligand>
</feature>
<dbReference type="GO" id="GO:0004590">
    <property type="term" value="F:orotidine-5'-phosphate decarboxylase activity"/>
    <property type="evidence" value="ECO:0007669"/>
    <property type="project" value="UniProtKB-EC"/>
</dbReference>
<feature type="binding site" evidence="11">
    <location>
        <position position="339"/>
    </location>
    <ligand>
        <name>substrate</name>
    </ligand>
</feature>
<comment type="similarity">
    <text evidence="2">Belongs to the OMP decarboxylase family.</text>
</comment>
<feature type="binding site" evidence="11">
    <location>
        <position position="43"/>
    </location>
    <ligand>
        <name>substrate</name>
    </ligand>
</feature>
<protein>
    <recommendedName>
        <fullName evidence="4">Orotidine 5'-phosphate decarboxylase</fullName>
        <ecNumber evidence="3">4.1.1.23</ecNumber>
    </recommendedName>
    <alternativeName>
        <fullName evidence="9">OMP decarboxylase</fullName>
    </alternativeName>
    <alternativeName>
        <fullName evidence="8">Uridine 5'-monophosphate synthase</fullName>
    </alternativeName>
</protein>
<feature type="active site" description="For OMPdecase activity" evidence="10">
    <location>
        <position position="105"/>
    </location>
</feature>
<evidence type="ECO:0000256" key="11">
    <source>
        <dbReference type="PIRSR" id="PIRSR614732-2"/>
    </source>
</evidence>
<dbReference type="EMBL" id="JAANBB010000384">
    <property type="protein sequence ID" value="KAF7543193.1"/>
    <property type="molecule type" value="Genomic_DNA"/>
</dbReference>
<evidence type="ECO:0000313" key="15">
    <source>
        <dbReference type="Proteomes" id="UP000722485"/>
    </source>
</evidence>
<evidence type="ECO:0000313" key="14">
    <source>
        <dbReference type="EMBL" id="KAF7543193.1"/>
    </source>
</evidence>
<keyword evidence="15" id="KW-1185">Reference proteome</keyword>
<evidence type="ECO:0000256" key="6">
    <source>
        <dbReference type="ARBA" id="ARBA00022975"/>
    </source>
</evidence>
<keyword evidence="7" id="KW-0456">Lyase</keyword>
<feature type="active site" description="For OMPdecase activity" evidence="10">
    <location>
        <position position="100"/>
    </location>
</feature>
<feature type="binding site" evidence="11">
    <location>
        <position position="65"/>
    </location>
    <ligand>
        <name>substrate</name>
    </ligand>
</feature>
<dbReference type="GO" id="GO:0006207">
    <property type="term" value="P:'de novo' pyrimidine nucleobase biosynthetic process"/>
    <property type="evidence" value="ECO:0007669"/>
    <property type="project" value="InterPro"/>
</dbReference>
<sequence>MSSIHPTLKATFASRSETATHPLNAYLFKLMDLKASNLCLSADVATARELLYFADKIGPVIVVLKTHYDMVSGWDFHPQTGTGAKLASLARKHGFLIFEDRKFGDIGNTVELQYTSGAARIIEWAHITNVNMVPGKASVASLSHAASRWLQRRDYEVKTSISIGTPAISNADDDSERSDAERTDGSEEAPLPDNNGRKGSIVSTTTVTQQYEAVDSPRLIKTIAEGDDSMFPGIEEAPIERGLLILAQMSSEGNFMNKEYTQACVEAAREHKDFVMGFISQETLNTQPDDAFIHMTPGCQLPPQGEDENAAVKGDGKGQQYNTPQKIIGVAGADIAIVGRGIIKASDPEEEADRYRSAAWKAYTERVR</sequence>
<evidence type="ECO:0000256" key="9">
    <source>
        <dbReference type="ARBA" id="ARBA00033428"/>
    </source>
</evidence>
<dbReference type="GO" id="GO:0044205">
    <property type="term" value="P:'de novo' UMP biosynthetic process"/>
    <property type="evidence" value="ECO:0007669"/>
    <property type="project" value="InterPro"/>
</dbReference>
<organism evidence="14 15">
    <name type="scientific">Cylindrodendrum hubeiense</name>
    <dbReference type="NCBI Taxonomy" id="595255"/>
    <lineage>
        <taxon>Eukaryota</taxon>
        <taxon>Fungi</taxon>
        <taxon>Dikarya</taxon>
        <taxon>Ascomycota</taxon>
        <taxon>Pezizomycotina</taxon>
        <taxon>Sordariomycetes</taxon>
        <taxon>Hypocreomycetidae</taxon>
        <taxon>Hypocreales</taxon>
        <taxon>Nectriaceae</taxon>
        <taxon>Cylindrodendrum</taxon>
    </lineage>
</organism>
<reference evidence="14" key="1">
    <citation type="submission" date="2020-03" db="EMBL/GenBank/DDBJ databases">
        <title>Draft Genome Sequence of Cylindrodendrum hubeiense.</title>
        <authorList>
            <person name="Buettner E."/>
            <person name="Kellner H."/>
        </authorList>
    </citation>
    <scope>NUCLEOTIDE SEQUENCE</scope>
    <source>
        <strain evidence="14">IHI 201604</strain>
    </source>
</reference>
<feature type="active site" description="For OMPdecase activity" evidence="10">
    <location>
        <position position="102"/>
    </location>
</feature>
<evidence type="ECO:0000256" key="5">
    <source>
        <dbReference type="ARBA" id="ARBA00022793"/>
    </source>
</evidence>
<evidence type="ECO:0000256" key="1">
    <source>
        <dbReference type="ARBA" id="ARBA00004861"/>
    </source>
</evidence>
<dbReference type="InterPro" id="IPR013785">
    <property type="entry name" value="Aldolase_TIM"/>
</dbReference>
<evidence type="ECO:0000256" key="8">
    <source>
        <dbReference type="ARBA" id="ARBA00031744"/>
    </source>
</evidence>
<feature type="region of interest" description="Disordered" evidence="12">
    <location>
        <begin position="165"/>
        <end position="201"/>
    </location>
</feature>
<feature type="binding site" evidence="11">
    <location>
        <position position="250"/>
    </location>
    <ligand>
        <name>substrate</name>
    </ligand>
</feature>
<dbReference type="Pfam" id="PF00215">
    <property type="entry name" value="OMPdecase"/>
    <property type="match status" value="1"/>
</dbReference>
<dbReference type="InterPro" id="IPR001754">
    <property type="entry name" value="OMPdeCOase_dom"/>
</dbReference>
<keyword evidence="5" id="KW-0210">Decarboxylase</keyword>
<feature type="domain" description="Orotidine 5'-phosphate decarboxylase" evidence="13">
    <location>
        <begin position="37"/>
        <end position="355"/>
    </location>
</feature>
<dbReference type="InterPro" id="IPR018089">
    <property type="entry name" value="OMPdecase_AS"/>
</dbReference>
<evidence type="ECO:0000256" key="12">
    <source>
        <dbReference type="SAM" id="MobiDB-lite"/>
    </source>
</evidence>
<dbReference type="PANTHER" id="PTHR32119">
    <property type="entry name" value="OROTIDINE 5'-PHOSPHATE DECARBOXYLASE"/>
    <property type="match status" value="1"/>
</dbReference>
<dbReference type="SUPFAM" id="SSF51366">
    <property type="entry name" value="Ribulose-phoshate binding barrel"/>
    <property type="match status" value="1"/>
</dbReference>
<dbReference type="PROSITE" id="PS00156">
    <property type="entry name" value="OMPDECASE"/>
    <property type="match status" value="1"/>
</dbReference>
<dbReference type="AlphaFoldDB" id="A0A9P5H205"/>
<evidence type="ECO:0000256" key="2">
    <source>
        <dbReference type="ARBA" id="ARBA00011018"/>
    </source>
</evidence>
<dbReference type="EC" id="4.1.1.23" evidence="3"/>
<dbReference type="PANTHER" id="PTHR32119:SF2">
    <property type="entry name" value="OROTIDINE 5'-PHOSPHATE DECARBOXYLASE"/>
    <property type="match status" value="1"/>
</dbReference>
<dbReference type="Proteomes" id="UP000722485">
    <property type="component" value="Unassembled WGS sequence"/>
</dbReference>
<keyword evidence="6" id="KW-0665">Pyrimidine biosynthesis</keyword>
<dbReference type="SMART" id="SM00934">
    <property type="entry name" value="OMPdecase"/>
    <property type="match status" value="1"/>
</dbReference>
<proteinExistence type="inferred from homology"/>
<comment type="pathway">
    <text evidence="1">Pyrimidine metabolism; UMP biosynthesis via de novo pathway; UMP from orotate: step 2/2.</text>
</comment>
<evidence type="ECO:0000256" key="4">
    <source>
        <dbReference type="ARBA" id="ARBA00021923"/>
    </source>
</evidence>
<dbReference type="InterPro" id="IPR014732">
    <property type="entry name" value="OMPdecase"/>
</dbReference>
<dbReference type="OrthoDB" id="10263753at2759"/>
<gene>
    <name evidence="14" type="ORF">G7Z17_g10940</name>
</gene>
<dbReference type="Gene3D" id="3.20.20.70">
    <property type="entry name" value="Aldolase class I"/>
    <property type="match status" value="2"/>
</dbReference>
<dbReference type="GO" id="GO:0005829">
    <property type="term" value="C:cytosol"/>
    <property type="evidence" value="ECO:0007669"/>
    <property type="project" value="TreeGrafter"/>
</dbReference>
<name>A0A9P5H205_9HYPO</name>
<evidence type="ECO:0000256" key="7">
    <source>
        <dbReference type="ARBA" id="ARBA00023239"/>
    </source>
</evidence>